<sequence length="302" mass="33584">MCNAIKPVVGVNGAFVWPFVRISDTGRFGGLVDHTTVWHPPCLKTINYVVIDSIQPVSEYPGLARCDPSKLSLQTVIQKSMDGKEKSYNKVPKLLEALQSYFLGTICDLRVKLYYEGHLMVRDYCMFDKVFCVFPSCVEAFKHCKPFVSVDGTHLYGKYGGVLLIAVAQDENSNILPIAFAIVESESTKNIRILTTDLPVDPNPPTQDPALMLIPALLRKSNQPNTSKENIYSSVNDSFLCAACCAATGSRASRSCSTNSHVSVWYHLPKSRRHPPTALPGARRLRWYATSCRLIVTSPHER</sequence>
<keyword evidence="2" id="KW-1185">Reference proteome</keyword>
<organism evidence="1 2">
    <name type="scientific">Arachis hypogaea</name>
    <name type="common">Peanut</name>
    <dbReference type="NCBI Taxonomy" id="3818"/>
    <lineage>
        <taxon>Eukaryota</taxon>
        <taxon>Viridiplantae</taxon>
        <taxon>Streptophyta</taxon>
        <taxon>Embryophyta</taxon>
        <taxon>Tracheophyta</taxon>
        <taxon>Spermatophyta</taxon>
        <taxon>Magnoliopsida</taxon>
        <taxon>eudicotyledons</taxon>
        <taxon>Gunneridae</taxon>
        <taxon>Pentapetalae</taxon>
        <taxon>rosids</taxon>
        <taxon>fabids</taxon>
        <taxon>Fabales</taxon>
        <taxon>Fabaceae</taxon>
        <taxon>Papilionoideae</taxon>
        <taxon>50 kb inversion clade</taxon>
        <taxon>dalbergioids sensu lato</taxon>
        <taxon>Dalbergieae</taxon>
        <taxon>Pterocarpus clade</taxon>
        <taxon>Arachis</taxon>
    </lineage>
</organism>
<protein>
    <recommendedName>
        <fullName evidence="3">MULE transposase domain-containing protein</fullName>
    </recommendedName>
</protein>
<dbReference type="EMBL" id="SDMP01000006">
    <property type="protein sequence ID" value="RYR54160.1"/>
    <property type="molecule type" value="Genomic_DNA"/>
</dbReference>
<dbReference type="STRING" id="3818.A0A445CTA2"/>
<reference evidence="1 2" key="1">
    <citation type="submission" date="2019-01" db="EMBL/GenBank/DDBJ databases">
        <title>Sequencing of cultivated peanut Arachis hypogaea provides insights into genome evolution and oil improvement.</title>
        <authorList>
            <person name="Chen X."/>
        </authorList>
    </citation>
    <scope>NUCLEOTIDE SEQUENCE [LARGE SCALE GENOMIC DNA]</scope>
    <source>
        <strain evidence="2">cv. Fuhuasheng</strain>
        <tissue evidence="1">Leaves</tissue>
    </source>
</reference>
<dbReference type="PANTHER" id="PTHR31973">
    <property type="entry name" value="POLYPROTEIN, PUTATIVE-RELATED"/>
    <property type="match status" value="1"/>
</dbReference>
<dbReference type="Proteomes" id="UP000289738">
    <property type="component" value="Chromosome A06"/>
</dbReference>
<comment type="caution">
    <text evidence="1">The sequence shown here is derived from an EMBL/GenBank/DDBJ whole genome shotgun (WGS) entry which is preliminary data.</text>
</comment>
<gene>
    <name evidence="1" type="ORF">Ahy_A06g029414</name>
</gene>
<evidence type="ECO:0008006" key="3">
    <source>
        <dbReference type="Google" id="ProtNLM"/>
    </source>
</evidence>
<proteinExistence type="predicted"/>
<evidence type="ECO:0000313" key="1">
    <source>
        <dbReference type="EMBL" id="RYR54160.1"/>
    </source>
</evidence>
<accession>A0A445CTA2</accession>
<dbReference type="PANTHER" id="PTHR31973:SF195">
    <property type="entry name" value="MUDR FAMILY TRANSPOSASE"/>
    <property type="match status" value="1"/>
</dbReference>
<name>A0A445CTA2_ARAHY</name>
<evidence type="ECO:0000313" key="2">
    <source>
        <dbReference type="Proteomes" id="UP000289738"/>
    </source>
</evidence>
<dbReference type="AlphaFoldDB" id="A0A445CTA2"/>